<feature type="compositionally biased region" description="Polar residues" evidence="4">
    <location>
        <begin position="1289"/>
        <end position="1311"/>
    </location>
</feature>
<evidence type="ECO:0000256" key="1">
    <source>
        <dbReference type="ARBA" id="ARBA00023117"/>
    </source>
</evidence>
<dbReference type="PANTHER" id="PTHR48125">
    <property type="entry name" value="LP07818P1"/>
    <property type="match status" value="1"/>
</dbReference>
<proteinExistence type="predicted"/>
<evidence type="ECO:0000256" key="2">
    <source>
        <dbReference type="PROSITE-ProRule" id="PRU00035"/>
    </source>
</evidence>
<evidence type="ECO:0000313" key="6">
    <source>
        <dbReference type="EMBL" id="CAK0759251.1"/>
    </source>
</evidence>
<feature type="region of interest" description="Disordered" evidence="4">
    <location>
        <begin position="544"/>
        <end position="572"/>
    </location>
</feature>
<feature type="region of interest" description="Disordered" evidence="4">
    <location>
        <begin position="323"/>
        <end position="346"/>
    </location>
</feature>
<comment type="caution">
    <text evidence="6">The sequence shown here is derived from an EMBL/GenBank/DDBJ whole genome shotgun (WGS) entry which is preliminary data.</text>
</comment>
<feature type="compositionally biased region" description="Low complexity" evidence="4">
    <location>
        <begin position="1739"/>
        <end position="1749"/>
    </location>
</feature>
<gene>
    <name evidence="6" type="ORF">CVIRNUC_002683</name>
</gene>
<evidence type="ECO:0000259" key="5">
    <source>
        <dbReference type="PROSITE" id="PS50014"/>
    </source>
</evidence>
<keyword evidence="3" id="KW-0175">Coiled coil</keyword>
<keyword evidence="1 2" id="KW-0103">Bromodomain</keyword>
<accession>A0AAV1I0T1</accession>
<feature type="region of interest" description="Disordered" evidence="4">
    <location>
        <begin position="1094"/>
        <end position="1127"/>
    </location>
</feature>
<dbReference type="InterPro" id="IPR036427">
    <property type="entry name" value="Bromodomain-like_sf"/>
</dbReference>
<feature type="region of interest" description="Disordered" evidence="4">
    <location>
        <begin position="1182"/>
        <end position="1203"/>
    </location>
</feature>
<feature type="compositionally biased region" description="Low complexity" evidence="4">
    <location>
        <begin position="676"/>
        <end position="686"/>
    </location>
</feature>
<feature type="region of interest" description="Disordered" evidence="4">
    <location>
        <begin position="1230"/>
        <end position="1430"/>
    </location>
</feature>
<feature type="domain" description="Bromo" evidence="5">
    <location>
        <begin position="446"/>
        <end position="510"/>
    </location>
</feature>
<feature type="compositionally biased region" description="Polar residues" evidence="4">
    <location>
        <begin position="238"/>
        <end position="263"/>
    </location>
</feature>
<dbReference type="Pfam" id="PF00439">
    <property type="entry name" value="Bromodomain"/>
    <property type="match status" value="1"/>
</dbReference>
<feature type="region of interest" description="Disordered" evidence="4">
    <location>
        <begin position="1"/>
        <end position="21"/>
    </location>
</feature>
<feature type="region of interest" description="Disordered" evidence="4">
    <location>
        <begin position="1667"/>
        <end position="1816"/>
    </location>
</feature>
<feature type="compositionally biased region" description="Low complexity" evidence="4">
    <location>
        <begin position="1057"/>
        <end position="1067"/>
    </location>
</feature>
<feature type="region of interest" description="Disordered" evidence="4">
    <location>
        <begin position="1016"/>
        <end position="1067"/>
    </location>
</feature>
<evidence type="ECO:0000313" key="7">
    <source>
        <dbReference type="Proteomes" id="UP001314263"/>
    </source>
</evidence>
<feature type="region of interest" description="Disordered" evidence="4">
    <location>
        <begin position="659"/>
        <end position="686"/>
    </location>
</feature>
<feature type="coiled-coil region" evidence="3">
    <location>
        <begin position="1493"/>
        <end position="1520"/>
    </location>
</feature>
<feature type="compositionally biased region" description="Low complexity" evidence="4">
    <location>
        <begin position="1183"/>
        <end position="1192"/>
    </location>
</feature>
<feature type="compositionally biased region" description="Low complexity" evidence="4">
    <location>
        <begin position="835"/>
        <end position="881"/>
    </location>
</feature>
<feature type="region of interest" description="Disordered" evidence="4">
    <location>
        <begin position="193"/>
        <end position="307"/>
    </location>
</feature>
<feature type="compositionally biased region" description="Low complexity" evidence="4">
    <location>
        <begin position="1771"/>
        <end position="1796"/>
    </location>
</feature>
<feature type="region of interest" description="Disordered" evidence="4">
    <location>
        <begin position="957"/>
        <end position="991"/>
    </location>
</feature>
<feature type="region of interest" description="Disordered" evidence="4">
    <location>
        <begin position="780"/>
        <end position="801"/>
    </location>
</feature>
<dbReference type="CDD" id="cd04369">
    <property type="entry name" value="Bromodomain"/>
    <property type="match status" value="1"/>
</dbReference>
<reference evidence="6 7" key="1">
    <citation type="submission" date="2023-10" db="EMBL/GenBank/DDBJ databases">
        <authorList>
            <person name="Maclean D."/>
            <person name="Macfadyen A."/>
        </authorList>
    </citation>
    <scope>NUCLEOTIDE SEQUENCE [LARGE SCALE GENOMIC DNA]</scope>
</reference>
<name>A0AAV1I0T1_9CHLO</name>
<protein>
    <recommendedName>
        <fullName evidence="5">Bromo domain-containing protein</fullName>
    </recommendedName>
</protein>
<dbReference type="InterPro" id="IPR001487">
    <property type="entry name" value="Bromodomain"/>
</dbReference>
<evidence type="ECO:0000256" key="3">
    <source>
        <dbReference type="SAM" id="Coils"/>
    </source>
</evidence>
<feature type="compositionally biased region" description="Pro residues" evidence="4">
    <location>
        <begin position="549"/>
        <end position="559"/>
    </location>
</feature>
<evidence type="ECO:0000256" key="4">
    <source>
        <dbReference type="SAM" id="MobiDB-lite"/>
    </source>
</evidence>
<feature type="compositionally biased region" description="Low complexity" evidence="4">
    <location>
        <begin position="1097"/>
        <end position="1120"/>
    </location>
</feature>
<feature type="compositionally biased region" description="Low complexity" evidence="4">
    <location>
        <begin position="980"/>
        <end position="991"/>
    </location>
</feature>
<feature type="compositionally biased region" description="Polar residues" evidence="4">
    <location>
        <begin position="957"/>
        <end position="979"/>
    </location>
</feature>
<feature type="region of interest" description="Disordered" evidence="4">
    <location>
        <begin position="823"/>
        <end position="894"/>
    </location>
</feature>
<feature type="compositionally biased region" description="Low complexity" evidence="4">
    <location>
        <begin position="1340"/>
        <end position="1350"/>
    </location>
</feature>
<feature type="compositionally biased region" description="Low complexity" evidence="4">
    <location>
        <begin position="1025"/>
        <end position="1036"/>
    </location>
</feature>
<feature type="compositionally biased region" description="Low complexity" evidence="4">
    <location>
        <begin position="1255"/>
        <end position="1270"/>
    </location>
</feature>
<dbReference type="PROSITE" id="PS50014">
    <property type="entry name" value="BROMODOMAIN_2"/>
    <property type="match status" value="1"/>
</dbReference>
<keyword evidence="7" id="KW-1185">Reference proteome</keyword>
<dbReference type="SUPFAM" id="SSF47370">
    <property type="entry name" value="Bromodomain"/>
    <property type="match status" value="1"/>
</dbReference>
<dbReference type="PANTHER" id="PTHR48125:SF10">
    <property type="entry name" value="OS12G0136300 PROTEIN"/>
    <property type="match status" value="1"/>
</dbReference>
<feature type="region of interest" description="Disordered" evidence="4">
    <location>
        <begin position="65"/>
        <end position="92"/>
    </location>
</feature>
<dbReference type="Proteomes" id="UP001314263">
    <property type="component" value="Unassembled WGS sequence"/>
</dbReference>
<feature type="compositionally biased region" description="Polar residues" evidence="4">
    <location>
        <begin position="73"/>
        <end position="82"/>
    </location>
</feature>
<organism evidence="6 7">
    <name type="scientific">Coccomyxa viridis</name>
    <dbReference type="NCBI Taxonomy" id="1274662"/>
    <lineage>
        <taxon>Eukaryota</taxon>
        <taxon>Viridiplantae</taxon>
        <taxon>Chlorophyta</taxon>
        <taxon>core chlorophytes</taxon>
        <taxon>Trebouxiophyceae</taxon>
        <taxon>Trebouxiophyceae incertae sedis</taxon>
        <taxon>Coccomyxaceae</taxon>
        <taxon>Coccomyxa</taxon>
    </lineage>
</organism>
<feature type="coiled-coil region" evidence="3">
    <location>
        <begin position="1615"/>
        <end position="1649"/>
    </location>
</feature>
<feature type="compositionally biased region" description="Basic and acidic residues" evidence="4">
    <location>
        <begin position="659"/>
        <end position="670"/>
    </location>
</feature>
<dbReference type="EMBL" id="CAUYUE010000003">
    <property type="protein sequence ID" value="CAK0759251.1"/>
    <property type="molecule type" value="Genomic_DNA"/>
</dbReference>
<feature type="region of interest" description="Disordered" evidence="4">
    <location>
        <begin position="352"/>
        <end position="371"/>
    </location>
</feature>
<feature type="compositionally biased region" description="Low complexity" evidence="4">
    <location>
        <begin position="1317"/>
        <end position="1328"/>
    </location>
</feature>
<sequence length="1848" mass="193871">MGKLQSNGQIEVLSSGEEDEDIEIDILESPRQGALQTSADWMQSPVEPNQASSVTAVGGPAEVLGHQAAREPTSASPQQVASPNGVPHHVNGRMQPQAAQKLDRLAASTALRLRAQGPTHVIRKMSPGTVYVTAGHHESQQILPPQETSAQPLLQPAHSLVADSSGQASASAAAARSEQQGFPLLETAHKAQPALHASMQRPAVSEACPAQPSQHQQHRVQPPIAQPTGQHFSREQSTHPPQHEQNTQEVRQQPQNSQASGRDTCSAAPGLHQEEKQQRPHARANGHGEGMAEAEQESWSSTDGDDDFADWEQHILASAVPEPAGAGTEQQSAEAGPSVSHLPKAEPELDGQASLGTLAPQGSGGLLRSWPSRGASGPVAAFTPTPALPAAPSAGLSVGATTLRPSAATVAAAARPKPAAYLFRDELKAALAAARQRVPYNYKNLFKERVSTINVPDYNEWVREEDEMWLNKIQERIRMGEYRAYQQMLADVQQIYTNALAYNTAEHGRSSGGEGVIAAAQVLLDTAQVELAKRRERLEDLQARMAMEPEPPPSETPPKPKQRAPAVPAGPGKPLPEGFFFHKVYSEAKPQGYAEYVATCPLHEGQKRLDRWGSVVDYFDMHAGCKPEWSEWARQPEEEEEEEYKGRVRMTFTFREQDVPADRRMPDHRGGGRAGTPGKAGASAAKAAEPFQPLLLEAPKEWFAEEGAPLREEVRGRIERQLSSTRRDSHGAWDTAPALDLPTAAQVENQLYRRGSTLEKYAKSSDLHIRVARIVEEFRKSQEKERPMPRHLPQRQSSDSEVYTAMQPLRLDSQLQAAEEPAKNMNAGAATDGRQAQTATGIQAQAPERGSSSAHAASASAAAMGTAQAAAGSAPHAHAQQGPRGAAHAVPLGMLGGAAGQPGALGGSSSGHQVLTPAQQALLAQILMTTNIKATREASSAAAAQKAAPMANAAMATDQTQISTVGQQPPAGTTVQPQMSGPTSSPTSSPALSAAIVSAAQQPQPGKAVASLPFQNRLVGPRPPQQQVSAATVSAQPESPLKKKRGRPLSGPSAKEGPAQPGSSAPPACISPAVDAVNAAAALQLRSQGSHLALGTYQGPQYRPAAPQQQLQPQQQLRPPSSIQAPPQVASQAALAPMSQEQLNGFLRKELAQAQAQHQRVVSTGAQAPFAGWSPWQLPMQRAQPGASSMPAQQPPAPAVMQVPPQTQSAQGLQQAQILAPCLALIQPPGPPSSTGLAHVPSGQAVRPTHYTPWAPSAGGNNAAATPPASLIGSTGPAPPTVGPLPATGQRQPPQSPFTQAQPAVSSSGQVAGQKRAAQAPAMQQPGPAKRPHTEQPHTAAAQAPAAQQAGPITRPHAAQPHTAKEQMQAAQQPGPAKRPHTQQSHAIAAQPLSAPPQYLTHPQAQPLGGTPATPRGGLGPAAASQPAPLPLPAAAPPVLALPLPQAVGEGNAAAGLRASVNATQHYMESVLSATMAAQERASQLEAKHVHMEASSRDEIKRLKSQIAGLRGENQHLRAETQRLHSNLATTQLQLRHYGQQVQELVIQKQSAAVKSASLLQELMSSQQGAAGRSAAPPAPSSSEATVAELLKRAVAAEAAAREERDVSLRLRARLREQHAEATALKGRNEDLADENAHLREEAVVLKARDKSREMAEGIWAKLKASGIRDSDDEQAVPGPHDNINQSPSGDLSEEDAEEEPARSEPASLEGGEDEQSRSTGKGPSGVPTAAHGSNERMAAGAEATTAAEDPPEADEAPAVMSSSAADVGRALHSSTSPASAAAGAGAAHSSAADLSVAGEGERVQEPSLASASRSVSQEIMNAAAEEPKYLAEARHIAAEECAGALPV</sequence>
<dbReference type="Gene3D" id="1.20.920.10">
    <property type="entry name" value="Bromodomain-like"/>
    <property type="match status" value="1"/>
</dbReference>
<dbReference type="SMART" id="SM00297">
    <property type="entry name" value="BROMO"/>
    <property type="match status" value="1"/>
</dbReference>